<reference evidence="3 4" key="1">
    <citation type="submission" date="2016-10" db="EMBL/GenBank/DDBJ databases">
        <authorList>
            <person name="de Groot N.N."/>
        </authorList>
    </citation>
    <scope>NUCLEOTIDE SEQUENCE [LARGE SCALE GENOMIC DNA]</scope>
    <source>
        <strain evidence="3 4">CPCC 201259</strain>
    </source>
</reference>
<dbReference type="EMBL" id="FOUP01000005">
    <property type="protein sequence ID" value="SFN59439.1"/>
    <property type="molecule type" value="Genomic_DNA"/>
</dbReference>
<feature type="transmembrane region" description="Helical" evidence="1">
    <location>
        <begin position="63"/>
        <end position="82"/>
    </location>
</feature>
<feature type="transmembrane region" description="Helical" evidence="1">
    <location>
        <begin position="125"/>
        <end position="145"/>
    </location>
</feature>
<evidence type="ECO:0000313" key="2">
    <source>
        <dbReference type="EMBL" id="RKT83212.1"/>
    </source>
</evidence>
<evidence type="ECO:0000313" key="3">
    <source>
        <dbReference type="EMBL" id="SFN59439.1"/>
    </source>
</evidence>
<dbReference type="EMBL" id="RBXX01000002">
    <property type="protein sequence ID" value="RKT83212.1"/>
    <property type="molecule type" value="Genomic_DNA"/>
</dbReference>
<dbReference type="STRING" id="455193.SAMN05421805_105309"/>
<gene>
    <name evidence="2" type="ORF">ATL45_1487</name>
    <name evidence="3" type="ORF">SAMN05421805_105309</name>
</gene>
<dbReference type="Proteomes" id="UP000199398">
    <property type="component" value="Unassembled WGS sequence"/>
</dbReference>
<dbReference type="AlphaFoldDB" id="A0A1I5AB81"/>
<evidence type="ECO:0000313" key="5">
    <source>
        <dbReference type="Proteomes" id="UP000270697"/>
    </source>
</evidence>
<name>A0A1I5AB81_9PSEU</name>
<dbReference type="RefSeq" id="WP_093153263.1">
    <property type="nucleotide sequence ID" value="NZ_FOUP01000005.1"/>
</dbReference>
<keyword evidence="1" id="KW-1133">Transmembrane helix</keyword>
<dbReference type="Proteomes" id="UP000270697">
    <property type="component" value="Unassembled WGS sequence"/>
</dbReference>
<sequence length="147" mass="15208">MSAPALPETGKAVRVMYVGLALTALAALAPLIDVATVDSLGDHVRSAYPNWPDDLIATDRNAIAGYLAVIGVLGIAGWVWSIIGARKHARWARVVSTIMFALGASAALLNLSLSGGAYTNVVPPLHSALGALPALAGLAAVFLLWKR</sequence>
<accession>A0A1I5AB81</accession>
<evidence type="ECO:0000313" key="4">
    <source>
        <dbReference type="Proteomes" id="UP000199398"/>
    </source>
</evidence>
<keyword evidence="1" id="KW-0472">Membrane</keyword>
<reference evidence="2 5" key="2">
    <citation type="submission" date="2018-10" db="EMBL/GenBank/DDBJ databases">
        <title>Sequencing the genomes of 1000 actinobacteria strains.</title>
        <authorList>
            <person name="Klenk H.-P."/>
        </authorList>
    </citation>
    <scope>NUCLEOTIDE SEQUENCE [LARGE SCALE GENOMIC DNA]</scope>
    <source>
        <strain evidence="2 5">DSM 45119</strain>
    </source>
</reference>
<organism evidence="3 4">
    <name type="scientific">Saccharopolyspora antimicrobica</name>
    <dbReference type="NCBI Taxonomy" id="455193"/>
    <lineage>
        <taxon>Bacteria</taxon>
        <taxon>Bacillati</taxon>
        <taxon>Actinomycetota</taxon>
        <taxon>Actinomycetes</taxon>
        <taxon>Pseudonocardiales</taxon>
        <taxon>Pseudonocardiaceae</taxon>
        <taxon>Saccharopolyspora</taxon>
    </lineage>
</organism>
<evidence type="ECO:0000256" key="1">
    <source>
        <dbReference type="SAM" id="Phobius"/>
    </source>
</evidence>
<dbReference type="OrthoDB" id="4337876at2"/>
<protein>
    <submittedName>
        <fullName evidence="3">Uncharacterized protein</fullName>
    </submittedName>
</protein>
<proteinExistence type="predicted"/>
<keyword evidence="1" id="KW-0812">Transmembrane</keyword>
<feature type="transmembrane region" description="Helical" evidence="1">
    <location>
        <begin position="12"/>
        <end position="32"/>
    </location>
</feature>
<keyword evidence="5" id="KW-1185">Reference proteome</keyword>
<feature type="transmembrane region" description="Helical" evidence="1">
    <location>
        <begin position="94"/>
        <end position="113"/>
    </location>
</feature>